<gene>
    <name evidence="2" type="ORF">ACLA_050790</name>
</gene>
<feature type="region of interest" description="Disordered" evidence="1">
    <location>
        <begin position="264"/>
        <end position="283"/>
    </location>
</feature>
<feature type="region of interest" description="Disordered" evidence="1">
    <location>
        <begin position="363"/>
        <end position="429"/>
    </location>
</feature>
<feature type="region of interest" description="Disordered" evidence="1">
    <location>
        <begin position="153"/>
        <end position="253"/>
    </location>
</feature>
<feature type="compositionally biased region" description="Low complexity" evidence="1">
    <location>
        <begin position="638"/>
        <end position="677"/>
    </location>
</feature>
<dbReference type="RefSeq" id="XP_001272033.1">
    <property type="nucleotide sequence ID" value="XM_001272032.1"/>
</dbReference>
<dbReference type="EMBL" id="DS027054">
    <property type="protein sequence ID" value="EAW10607.1"/>
    <property type="molecule type" value="Genomic_DNA"/>
</dbReference>
<dbReference type="KEGG" id="act:ACLA_050790"/>
<proteinExistence type="predicted"/>
<evidence type="ECO:0000256" key="1">
    <source>
        <dbReference type="SAM" id="MobiDB-lite"/>
    </source>
</evidence>
<keyword evidence="3" id="KW-1185">Reference proteome</keyword>
<feature type="compositionally biased region" description="Low complexity" evidence="1">
    <location>
        <begin position="603"/>
        <end position="620"/>
    </location>
</feature>
<dbReference type="eggNOG" id="ENOG502SEVN">
    <property type="taxonomic scope" value="Eukaryota"/>
</dbReference>
<feature type="region of interest" description="Disordered" evidence="1">
    <location>
        <begin position="480"/>
        <end position="706"/>
    </location>
</feature>
<feature type="compositionally biased region" description="Low complexity" evidence="1">
    <location>
        <begin position="555"/>
        <end position="569"/>
    </location>
</feature>
<dbReference type="VEuPathDB" id="FungiDB:ACLA_050790"/>
<feature type="compositionally biased region" description="Basic and acidic residues" evidence="1">
    <location>
        <begin position="528"/>
        <end position="537"/>
    </location>
</feature>
<feature type="region of interest" description="Disordered" evidence="1">
    <location>
        <begin position="337"/>
        <end position="356"/>
    </location>
</feature>
<dbReference type="AlphaFoldDB" id="A1CIA2"/>
<feature type="compositionally biased region" description="Low complexity" evidence="1">
    <location>
        <begin position="576"/>
        <end position="586"/>
    </location>
</feature>
<reference evidence="2 3" key="1">
    <citation type="journal article" date="2008" name="PLoS Genet.">
        <title>Genomic islands in the pathogenic filamentous fungus Aspergillus fumigatus.</title>
        <authorList>
            <person name="Fedorova N.D."/>
            <person name="Khaldi N."/>
            <person name="Joardar V.S."/>
            <person name="Maiti R."/>
            <person name="Amedeo P."/>
            <person name="Anderson M.J."/>
            <person name="Crabtree J."/>
            <person name="Silva J.C."/>
            <person name="Badger J.H."/>
            <person name="Albarraq A."/>
            <person name="Angiuoli S."/>
            <person name="Bussey H."/>
            <person name="Bowyer P."/>
            <person name="Cotty P.J."/>
            <person name="Dyer P.S."/>
            <person name="Egan A."/>
            <person name="Galens K."/>
            <person name="Fraser-Liggett C.M."/>
            <person name="Haas B.J."/>
            <person name="Inman J.M."/>
            <person name="Kent R."/>
            <person name="Lemieux S."/>
            <person name="Malavazi I."/>
            <person name="Orvis J."/>
            <person name="Roemer T."/>
            <person name="Ronning C.M."/>
            <person name="Sundaram J.P."/>
            <person name="Sutton G."/>
            <person name="Turner G."/>
            <person name="Venter J.C."/>
            <person name="White O.R."/>
            <person name="Whitty B.R."/>
            <person name="Youngman P."/>
            <person name="Wolfe K.H."/>
            <person name="Goldman G.H."/>
            <person name="Wortman J.R."/>
            <person name="Jiang B."/>
            <person name="Denning D.W."/>
            <person name="Nierman W.C."/>
        </authorList>
    </citation>
    <scope>NUCLEOTIDE SEQUENCE [LARGE SCALE GENOMIC DNA]</scope>
    <source>
        <strain evidence="3">ATCC 1007 / CBS 513.65 / DSM 816 / NCTC 3887 / NRRL 1</strain>
    </source>
</reference>
<dbReference type="OMA" id="LETKWEM"/>
<organism evidence="2 3">
    <name type="scientific">Aspergillus clavatus (strain ATCC 1007 / CBS 513.65 / DSM 816 / NCTC 3887 / NRRL 1 / QM 1276 / 107)</name>
    <dbReference type="NCBI Taxonomy" id="344612"/>
    <lineage>
        <taxon>Eukaryota</taxon>
        <taxon>Fungi</taxon>
        <taxon>Dikarya</taxon>
        <taxon>Ascomycota</taxon>
        <taxon>Pezizomycotina</taxon>
        <taxon>Eurotiomycetes</taxon>
        <taxon>Eurotiomycetidae</taxon>
        <taxon>Eurotiales</taxon>
        <taxon>Aspergillaceae</taxon>
        <taxon>Aspergillus</taxon>
        <taxon>Aspergillus subgen. Fumigati</taxon>
    </lineage>
</organism>
<dbReference type="GeneID" id="4703762"/>
<dbReference type="Proteomes" id="UP000006701">
    <property type="component" value="Unassembled WGS sequence"/>
</dbReference>
<feature type="compositionally biased region" description="Basic and acidic residues" evidence="1">
    <location>
        <begin position="166"/>
        <end position="179"/>
    </location>
</feature>
<evidence type="ECO:0000313" key="2">
    <source>
        <dbReference type="EMBL" id="EAW10607.1"/>
    </source>
</evidence>
<evidence type="ECO:0000313" key="3">
    <source>
        <dbReference type="Proteomes" id="UP000006701"/>
    </source>
</evidence>
<dbReference type="STRING" id="344612.A1CIA2"/>
<dbReference type="OrthoDB" id="4207369at2759"/>
<name>A1CIA2_ASPCL</name>
<protein>
    <submittedName>
        <fullName evidence="2">Uncharacterized protein</fullName>
    </submittedName>
</protein>
<accession>A1CIA2</accession>
<sequence length="706" mass="76187">MPANNDPTLLVGPLSQTCQLQVQSEKFSFTPVKTVVTPRVWDRKPSNAFLARSKSRKVWKRFRSSFNSMKAIQRLVAASHEDVDDSLFAEINVSRGLGFVRGVKRQCFGLEDSDKPLDATATRGRSFLKTKWESEATGRRRKLPANHSSFIEIPAEPMEMDMGSEDDCRHGADNEESRDAATSTAENTHDTDASFDSTPGTATELAPSPAYPRMLHGVSSCRNDLTGDDYNSDLKPADDAQTGSDMGPDEQSVESATLIAASVATADDRRSGPSAENTGFASASVEDLSAAQESTLVRSALRSSLDGDDAELLNNFLFKAQAARAAKAAAMTVELKETKPETTHYQEVTEMPTPPSRRVLEELDANSPSPSKPQLSPVKVAATGSPTLDAPSKKDVSANEDENQQPASPIRRSARNRAPKLPPRTTTPTLRTLSLRRAKGTEFVFLQRTEAQELALTTRRNTRQNRGDAVMPKYVLQALAQKQQKPSVNDGKSVRDPGPKRTPGKKYVTWNDERLVEYEGDSQNNNGNKKDGKRKSNNDIVDAGAKATVKSTDPKAASSRSTRSQSSAKTGDDDPVAASTTAVASAIPTGRRVRRLGTCKANSTPAAATSTTTASLLPAPRSTGETEKRKKLIPKPPSVVVTGTPVSKKALPRATSSNNTNNNNNNTSDKSSDDSTSGRLLGIRSKNILKAHAGSTPMPRRIQSRS</sequence>
<dbReference type="HOGENOM" id="CLU_020037_0_0_1"/>